<reference evidence="2" key="1">
    <citation type="submission" date="2018-11" db="EMBL/GenBank/DDBJ databases">
        <authorList>
            <consortium name="Pathogen Informatics"/>
        </authorList>
    </citation>
    <scope>NUCLEOTIDE SEQUENCE</scope>
</reference>
<dbReference type="AlphaFoldDB" id="A0A3S5BQR9"/>
<proteinExistence type="predicted"/>
<accession>A0A3S5BQR9</accession>
<feature type="compositionally biased region" description="Polar residues" evidence="1">
    <location>
        <begin position="28"/>
        <end position="42"/>
    </location>
</feature>
<dbReference type="EMBL" id="CAAALY010249187">
    <property type="protein sequence ID" value="VEL35155.1"/>
    <property type="molecule type" value="Genomic_DNA"/>
</dbReference>
<organism evidence="2 3">
    <name type="scientific">Protopolystoma xenopodis</name>
    <dbReference type="NCBI Taxonomy" id="117903"/>
    <lineage>
        <taxon>Eukaryota</taxon>
        <taxon>Metazoa</taxon>
        <taxon>Spiralia</taxon>
        <taxon>Lophotrochozoa</taxon>
        <taxon>Platyhelminthes</taxon>
        <taxon>Monogenea</taxon>
        <taxon>Polyopisthocotylea</taxon>
        <taxon>Polystomatidea</taxon>
        <taxon>Polystomatidae</taxon>
        <taxon>Protopolystoma</taxon>
    </lineage>
</organism>
<evidence type="ECO:0000256" key="1">
    <source>
        <dbReference type="SAM" id="MobiDB-lite"/>
    </source>
</evidence>
<comment type="caution">
    <text evidence="2">The sequence shown here is derived from an EMBL/GenBank/DDBJ whole genome shotgun (WGS) entry which is preliminary data.</text>
</comment>
<sequence>MAAIFKCRKCPYRPHPFPPSPAGLRGNSEPTGSPNSVAAQPVASSLSWPLGATSTAGTRKPVAAWTQRGLATSHPTTCGVTLLLLRLDDLAKQPTVRAKPAGKALFLPVGRLWHNGSSHRAGARRVWPRGQ</sequence>
<protein>
    <submittedName>
        <fullName evidence="2">Uncharacterized protein</fullName>
    </submittedName>
</protein>
<keyword evidence="3" id="KW-1185">Reference proteome</keyword>
<name>A0A3S5BQR9_9PLAT</name>
<feature type="region of interest" description="Disordered" evidence="1">
    <location>
        <begin position="18"/>
        <end position="42"/>
    </location>
</feature>
<evidence type="ECO:0000313" key="3">
    <source>
        <dbReference type="Proteomes" id="UP000784294"/>
    </source>
</evidence>
<gene>
    <name evidence="2" type="ORF">PXEA_LOCUS28595</name>
</gene>
<evidence type="ECO:0000313" key="2">
    <source>
        <dbReference type="EMBL" id="VEL35155.1"/>
    </source>
</evidence>
<dbReference type="Proteomes" id="UP000784294">
    <property type="component" value="Unassembled WGS sequence"/>
</dbReference>